<dbReference type="Pfam" id="PF11139">
    <property type="entry name" value="SfLAP"/>
    <property type="match status" value="1"/>
</dbReference>
<dbReference type="InterPro" id="IPR021315">
    <property type="entry name" value="Gap/Sap"/>
</dbReference>
<feature type="transmembrane region" description="Helical" evidence="1">
    <location>
        <begin position="44"/>
        <end position="70"/>
    </location>
</feature>
<keyword evidence="1" id="KW-0472">Membrane</keyword>
<dbReference type="OrthoDB" id="7062264at2"/>
<keyword evidence="3" id="KW-1185">Reference proteome</keyword>
<evidence type="ECO:0000313" key="2">
    <source>
        <dbReference type="EMBL" id="RQN02683.1"/>
    </source>
</evidence>
<accession>A0A3N6WMW8</accession>
<dbReference type="EMBL" id="RQJX01000018">
    <property type="protein sequence ID" value="RQN02683.1"/>
    <property type="molecule type" value="Genomic_DNA"/>
</dbReference>
<name>A0A3N6WMW8_9ACTN</name>
<feature type="transmembrane region" description="Helical" evidence="1">
    <location>
        <begin position="209"/>
        <end position="227"/>
    </location>
</feature>
<keyword evidence="1" id="KW-1133">Transmembrane helix</keyword>
<reference evidence="2 3" key="1">
    <citation type="submission" date="2018-11" db="EMBL/GenBank/DDBJ databases">
        <authorList>
            <person name="Li F."/>
        </authorList>
    </citation>
    <scope>NUCLEOTIDE SEQUENCE [LARGE SCALE GENOMIC DNA]</scope>
    <source>
        <strain evidence="2 3">YS17T</strain>
    </source>
</reference>
<keyword evidence="1" id="KW-0812">Transmembrane</keyword>
<evidence type="ECO:0000313" key="3">
    <source>
        <dbReference type="Proteomes" id="UP000275225"/>
    </source>
</evidence>
<protein>
    <submittedName>
        <fullName evidence="2">GAP family protein</fullName>
    </submittedName>
</protein>
<organism evidence="2 3">
    <name type="scientific">Aeromicrobium camelliae</name>
    <dbReference type="NCBI Taxonomy" id="1538144"/>
    <lineage>
        <taxon>Bacteria</taxon>
        <taxon>Bacillati</taxon>
        <taxon>Actinomycetota</taxon>
        <taxon>Actinomycetes</taxon>
        <taxon>Propionibacteriales</taxon>
        <taxon>Nocardioidaceae</taxon>
        <taxon>Aeromicrobium</taxon>
    </lineage>
</organism>
<gene>
    <name evidence="2" type="ORF">EHW97_12395</name>
</gene>
<proteinExistence type="predicted"/>
<comment type="caution">
    <text evidence="2">The sequence shown here is derived from an EMBL/GenBank/DDBJ whole genome shotgun (WGS) entry which is preliminary data.</text>
</comment>
<feature type="transmembrane region" description="Helical" evidence="1">
    <location>
        <begin position="159"/>
        <end position="188"/>
    </location>
</feature>
<feature type="transmembrane region" description="Helical" evidence="1">
    <location>
        <begin position="131"/>
        <end position="153"/>
    </location>
</feature>
<sequence>MAELSLALAGTLVVLALIDSTSFGTLLIPIWFMLAPGRLRAGRILLFLATVAACYLVLGLALYAGLGAVAEPLARLLGSDPVLWVQLIVGVGLMIWSHPLEKRKSRRPGRLLRWRDGVVGEGASVRSLVTVALFAVALEAATMLPYLAAIGIITSLDIAWALGAVVLAAYCVVMIAPALVLLGARLAAAGPVEPLLRRIESWMQKNAQSTLAWTVAIVGFLLAVNAADALDLLG</sequence>
<dbReference type="AlphaFoldDB" id="A0A3N6WMW8"/>
<evidence type="ECO:0000256" key="1">
    <source>
        <dbReference type="SAM" id="Phobius"/>
    </source>
</evidence>
<feature type="transmembrane region" description="Helical" evidence="1">
    <location>
        <begin position="82"/>
        <end position="100"/>
    </location>
</feature>
<dbReference type="RefSeq" id="WP_124237489.1">
    <property type="nucleotide sequence ID" value="NZ_JBHUFI010000002.1"/>
</dbReference>
<dbReference type="Proteomes" id="UP000275225">
    <property type="component" value="Unassembled WGS sequence"/>
</dbReference>
<feature type="transmembrane region" description="Helical" evidence="1">
    <location>
        <begin position="6"/>
        <end position="32"/>
    </location>
</feature>